<dbReference type="EMBL" id="HBFQ01001086">
    <property type="protein sequence ID" value="CAD8826358.1"/>
    <property type="molecule type" value="Transcribed_RNA"/>
</dbReference>
<dbReference type="AlphaFoldDB" id="A0A6T8REC3"/>
<evidence type="ECO:0000313" key="2">
    <source>
        <dbReference type="EMBL" id="CAD8826358.1"/>
    </source>
</evidence>
<accession>A0A6T8REC3</accession>
<sequence length="100" mass="10737">MGGGLGTQCMRCGSCQQTKEIEVGDFVNGNLDDIAQGMRDACPHCRGTAFISCYGNDVPKLKSVVGTIRQYSGYTKPIKCLNGGGTRQYVVINEDNQVVV</sequence>
<name>A0A6T8REC3_NOCSC</name>
<dbReference type="EMBL" id="HBFQ01001085">
    <property type="protein sequence ID" value="CAD8826357.1"/>
    <property type="molecule type" value="Transcribed_RNA"/>
</dbReference>
<gene>
    <name evidence="1" type="ORF">NSCI0253_LOCUS703</name>
    <name evidence="2" type="ORF">NSCI0253_LOCUS704</name>
</gene>
<protein>
    <submittedName>
        <fullName evidence="2">Uncharacterized protein</fullName>
    </submittedName>
</protein>
<organism evidence="2">
    <name type="scientific">Noctiluca scintillans</name>
    <name type="common">Sea sparkle</name>
    <name type="synonym">Red tide dinoflagellate</name>
    <dbReference type="NCBI Taxonomy" id="2966"/>
    <lineage>
        <taxon>Eukaryota</taxon>
        <taxon>Sar</taxon>
        <taxon>Alveolata</taxon>
        <taxon>Dinophyceae</taxon>
        <taxon>Noctilucales</taxon>
        <taxon>Noctilucaceae</taxon>
        <taxon>Noctiluca</taxon>
    </lineage>
</organism>
<evidence type="ECO:0000313" key="1">
    <source>
        <dbReference type="EMBL" id="CAD8826357.1"/>
    </source>
</evidence>
<proteinExistence type="predicted"/>
<reference evidence="2" key="1">
    <citation type="submission" date="2021-01" db="EMBL/GenBank/DDBJ databases">
        <authorList>
            <person name="Corre E."/>
            <person name="Pelletier E."/>
            <person name="Niang G."/>
            <person name="Scheremetjew M."/>
            <person name="Finn R."/>
            <person name="Kale V."/>
            <person name="Holt S."/>
            <person name="Cochrane G."/>
            <person name="Meng A."/>
            <person name="Brown T."/>
            <person name="Cohen L."/>
        </authorList>
    </citation>
    <scope>NUCLEOTIDE SEQUENCE</scope>
</reference>